<accession>A0A9D2NDD2</accession>
<reference evidence="1" key="1">
    <citation type="journal article" date="2021" name="PeerJ">
        <title>Extensive microbial diversity within the chicken gut microbiome revealed by metagenomics and culture.</title>
        <authorList>
            <person name="Gilroy R."/>
            <person name="Ravi A."/>
            <person name="Getino M."/>
            <person name="Pursley I."/>
            <person name="Horton D.L."/>
            <person name="Alikhan N.F."/>
            <person name="Baker D."/>
            <person name="Gharbi K."/>
            <person name="Hall N."/>
            <person name="Watson M."/>
            <person name="Adriaenssens E.M."/>
            <person name="Foster-Nyarko E."/>
            <person name="Jarju S."/>
            <person name="Secka A."/>
            <person name="Antonio M."/>
            <person name="Oren A."/>
            <person name="Chaudhuri R.R."/>
            <person name="La Ragione R."/>
            <person name="Hildebrand F."/>
            <person name="Pallen M.J."/>
        </authorList>
    </citation>
    <scope>NUCLEOTIDE SEQUENCE</scope>
    <source>
        <strain evidence="1">USAMLcec2-132</strain>
    </source>
</reference>
<sequence length="66" mass="7787">MSSIELLPKENVRRELPEDYQVMRNIIYGNIPEFEEILTYLEKLQKEVHGLGKNTEKNIVVTKNIQ</sequence>
<dbReference type="EMBL" id="DWWS01000009">
    <property type="protein sequence ID" value="HJC22389.1"/>
    <property type="molecule type" value="Genomic_DNA"/>
</dbReference>
<comment type="caution">
    <text evidence="1">The sequence shown here is derived from an EMBL/GenBank/DDBJ whole genome shotgun (WGS) entry which is preliminary data.</text>
</comment>
<proteinExistence type="predicted"/>
<dbReference type="Proteomes" id="UP000823891">
    <property type="component" value="Unassembled WGS sequence"/>
</dbReference>
<organism evidence="1 2">
    <name type="scientific">Candidatus Eisenbergiella merdavium</name>
    <dbReference type="NCBI Taxonomy" id="2838551"/>
    <lineage>
        <taxon>Bacteria</taxon>
        <taxon>Bacillati</taxon>
        <taxon>Bacillota</taxon>
        <taxon>Clostridia</taxon>
        <taxon>Lachnospirales</taxon>
        <taxon>Lachnospiraceae</taxon>
        <taxon>Eisenbergiella</taxon>
    </lineage>
</organism>
<name>A0A9D2NDD2_9FIRM</name>
<evidence type="ECO:0000313" key="2">
    <source>
        <dbReference type="Proteomes" id="UP000823891"/>
    </source>
</evidence>
<reference evidence="1" key="2">
    <citation type="submission" date="2021-04" db="EMBL/GenBank/DDBJ databases">
        <authorList>
            <person name="Gilroy R."/>
        </authorList>
    </citation>
    <scope>NUCLEOTIDE SEQUENCE</scope>
    <source>
        <strain evidence="1">USAMLcec2-132</strain>
    </source>
</reference>
<dbReference type="AlphaFoldDB" id="A0A9D2NDD2"/>
<evidence type="ECO:0000313" key="1">
    <source>
        <dbReference type="EMBL" id="HJC22389.1"/>
    </source>
</evidence>
<gene>
    <name evidence="1" type="ORF">H9761_01630</name>
</gene>
<protein>
    <submittedName>
        <fullName evidence="1">Uncharacterized protein</fullName>
    </submittedName>
</protein>